<evidence type="ECO:0000256" key="1">
    <source>
        <dbReference type="SAM" id="MobiDB-lite"/>
    </source>
</evidence>
<dbReference type="Proteomes" id="UP000694240">
    <property type="component" value="Chromosome 2"/>
</dbReference>
<dbReference type="EMBL" id="JAEFBK010000002">
    <property type="protein sequence ID" value="KAG7636107.1"/>
    <property type="molecule type" value="Genomic_DNA"/>
</dbReference>
<keyword evidence="2" id="KW-0378">Hydrolase</keyword>
<dbReference type="GO" id="GO:0004519">
    <property type="term" value="F:endonuclease activity"/>
    <property type="evidence" value="ECO:0007669"/>
    <property type="project" value="UniProtKB-KW"/>
</dbReference>
<dbReference type="PANTHER" id="PTHR35218:SF9">
    <property type="entry name" value="ENDONUCLEASE_EXONUCLEASE_PHOSPHATASE DOMAIN-CONTAINING PROTEIN"/>
    <property type="match status" value="1"/>
</dbReference>
<evidence type="ECO:0000313" key="2">
    <source>
        <dbReference type="EMBL" id="KAG7636107.1"/>
    </source>
</evidence>
<keyword evidence="2" id="KW-0255">Endonuclease</keyword>
<protein>
    <submittedName>
        <fullName evidence="2">Endonuclease/exonuclease/phosphatase superfamily</fullName>
    </submittedName>
</protein>
<organism evidence="2 3">
    <name type="scientific">Arabidopsis thaliana x Arabidopsis arenosa</name>
    <dbReference type="NCBI Taxonomy" id="1240361"/>
    <lineage>
        <taxon>Eukaryota</taxon>
        <taxon>Viridiplantae</taxon>
        <taxon>Streptophyta</taxon>
        <taxon>Embryophyta</taxon>
        <taxon>Tracheophyta</taxon>
        <taxon>Spermatophyta</taxon>
        <taxon>Magnoliopsida</taxon>
        <taxon>eudicotyledons</taxon>
        <taxon>Gunneridae</taxon>
        <taxon>Pentapetalae</taxon>
        <taxon>rosids</taxon>
        <taxon>malvids</taxon>
        <taxon>Brassicales</taxon>
        <taxon>Brassicaceae</taxon>
        <taxon>Camelineae</taxon>
        <taxon>Arabidopsis</taxon>
    </lineage>
</organism>
<reference evidence="2 3" key="1">
    <citation type="submission" date="2020-12" db="EMBL/GenBank/DDBJ databases">
        <title>Concerted genomic and epigenomic changes stabilize Arabidopsis allopolyploids.</title>
        <authorList>
            <person name="Chen Z."/>
        </authorList>
    </citation>
    <scope>NUCLEOTIDE SEQUENCE [LARGE SCALE GENOMIC DNA]</scope>
    <source>
        <strain evidence="2">Allo738</strain>
        <tissue evidence="2">Leaf</tissue>
    </source>
</reference>
<comment type="caution">
    <text evidence="2">The sequence shown here is derived from an EMBL/GenBank/DDBJ whole genome shotgun (WGS) entry which is preliminary data.</text>
</comment>
<dbReference type="AlphaFoldDB" id="A0A8T2FJ45"/>
<proteinExistence type="predicted"/>
<keyword evidence="2" id="KW-0540">Nuclease</keyword>
<accession>A0A8T2FJ45</accession>
<evidence type="ECO:0000313" key="3">
    <source>
        <dbReference type="Proteomes" id="UP000694240"/>
    </source>
</evidence>
<dbReference type="PANTHER" id="PTHR35218">
    <property type="entry name" value="RNASE H DOMAIN-CONTAINING PROTEIN"/>
    <property type="match status" value="1"/>
</dbReference>
<sequence>MFKEAGADLRKREERALARSSPEFSEPGIWASVSLPHNLRASLSRRPLAPKSLQVKKILVSKRKPGRPTRRKASPKALAGVKSKKQHRLNQATIPFSHRRLNLDQSLDHWEFKAQLEFLKSYKSLLVPPQGHGGGGLALFWKSDLEMLISSTCDNFIDITITFQGSSFLATFVYGEPDQTKRSSLWNTLLALGESRDEPWFFIGYFNKILDNTEKAGGPEKAETSFVEFRSLLSECGLFDLKHSGNFLSWRRVRHFPLSALYTG</sequence>
<gene>
    <name evidence="2" type="ORF">ISN45_At02g007170</name>
</gene>
<name>A0A8T2FJ45_9BRAS</name>
<feature type="compositionally biased region" description="Basic and acidic residues" evidence="1">
    <location>
        <begin position="1"/>
        <end position="17"/>
    </location>
</feature>
<feature type="region of interest" description="Disordered" evidence="1">
    <location>
        <begin position="1"/>
        <end position="28"/>
    </location>
</feature>
<keyword evidence="3" id="KW-1185">Reference proteome</keyword>